<protein>
    <submittedName>
        <fullName evidence="1">Uncharacterized protein</fullName>
    </submittedName>
</protein>
<proteinExistence type="predicted"/>
<organism evidence="1 2">
    <name type="scientific">Aspergillus sclerotialis</name>
    <dbReference type="NCBI Taxonomy" id="2070753"/>
    <lineage>
        <taxon>Eukaryota</taxon>
        <taxon>Fungi</taxon>
        <taxon>Dikarya</taxon>
        <taxon>Ascomycota</taxon>
        <taxon>Pezizomycotina</taxon>
        <taxon>Eurotiomycetes</taxon>
        <taxon>Eurotiomycetidae</taxon>
        <taxon>Eurotiales</taxon>
        <taxon>Aspergillaceae</taxon>
        <taxon>Aspergillus</taxon>
        <taxon>Aspergillus subgen. Polypaecilum</taxon>
    </lineage>
</organism>
<comment type="caution">
    <text evidence="1">The sequence shown here is derived from an EMBL/GenBank/DDBJ whole genome shotgun (WGS) entry which is preliminary data.</text>
</comment>
<dbReference type="AlphaFoldDB" id="A0A3A2ZK74"/>
<name>A0A3A2ZK74_9EURO</name>
<evidence type="ECO:0000313" key="2">
    <source>
        <dbReference type="Proteomes" id="UP000266188"/>
    </source>
</evidence>
<accession>A0A3A2ZK74</accession>
<keyword evidence="2" id="KW-1185">Reference proteome</keyword>
<dbReference type="OrthoDB" id="5378679at2759"/>
<dbReference type="EMBL" id="MVGC01000588">
    <property type="protein sequence ID" value="RJE18265.1"/>
    <property type="molecule type" value="Genomic_DNA"/>
</dbReference>
<dbReference type="SUPFAM" id="SSF50249">
    <property type="entry name" value="Nucleic acid-binding proteins"/>
    <property type="match status" value="1"/>
</dbReference>
<dbReference type="InterPro" id="IPR012340">
    <property type="entry name" value="NA-bd_OB-fold"/>
</dbReference>
<reference evidence="2" key="1">
    <citation type="submission" date="2017-02" db="EMBL/GenBank/DDBJ databases">
        <authorList>
            <person name="Tafer H."/>
            <person name="Lopandic K."/>
        </authorList>
    </citation>
    <scope>NUCLEOTIDE SEQUENCE [LARGE SCALE GENOMIC DNA]</scope>
    <source>
        <strain evidence="2">CBS 366.77</strain>
    </source>
</reference>
<gene>
    <name evidence="1" type="ORF">PHISCL_09401</name>
</gene>
<dbReference type="Gene3D" id="2.40.50.140">
    <property type="entry name" value="Nucleic acid-binding proteins"/>
    <property type="match status" value="1"/>
</dbReference>
<evidence type="ECO:0000313" key="1">
    <source>
        <dbReference type="EMBL" id="RJE18265.1"/>
    </source>
</evidence>
<sequence>MSTRSIFLMGAPAPETLDWDKDELLDKPVAPFSAIDNYIQEYWPFSDDAGVKWRSLQDRGLEQSSEFTAAPGHDRDTQFFTTHDLAAANEDLRAPLELELSHFYDHSFSVHETSEISHPWVLSGESIQDSTSGLDDTASFNSSDNREGIGQCVEAIQGGLSDLKDVPNAGYLHSIVPQTMTVNLIVGIITICPPRRVMTRQWNREQDIVELVVADETKTGFSVTFWLDPERDGTGIGRNDDSNRLRRALADLRPRDIVLLRMVRLSSFRERVYGQSLRKGITRIDLLHRQQMDATDSVGDYSLRRIQAAREDDHTLMKVRRVREWIKRFVEEKDDRRGMPQCHPLPPDTQ</sequence>
<dbReference type="Proteomes" id="UP000266188">
    <property type="component" value="Unassembled WGS sequence"/>
</dbReference>